<accession>A0AAD5KRW3</accession>
<comment type="caution">
    <text evidence="1">The sequence shown here is derived from an EMBL/GenBank/DDBJ whole genome shotgun (WGS) entry which is preliminary data.</text>
</comment>
<protein>
    <submittedName>
        <fullName evidence="1">Uncharacterized protein</fullName>
    </submittedName>
</protein>
<sequence>MVKHSNFDIKSYRFHFVSHDTHFNTAHIIAFDLNVNFVPLMIAYFVPSRFFSVNNLRMALPEGVVTTRANTGIDEFFTSFLASVVVTGTYVNASASFHRPLYLRLG</sequence>
<organism evidence="1 2">
    <name type="scientific">Phascolomyces articulosus</name>
    <dbReference type="NCBI Taxonomy" id="60185"/>
    <lineage>
        <taxon>Eukaryota</taxon>
        <taxon>Fungi</taxon>
        <taxon>Fungi incertae sedis</taxon>
        <taxon>Mucoromycota</taxon>
        <taxon>Mucoromycotina</taxon>
        <taxon>Mucoromycetes</taxon>
        <taxon>Mucorales</taxon>
        <taxon>Lichtheimiaceae</taxon>
        <taxon>Phascolomyces</taxon>
    </lineage>
</organism>
<dbReference type="Proteomes" id="UP001209540">
    <property type="component" value="Unassembled WGS sequence"/>
</dbReference>
<evidence type="ECO:0000313" key="1">
    <source>
        <dbReference type="EMBL" id="KAI9278584.1"/>
    </source>
</evidence>
<gene>
    <name evidence="1" type="ORF">BDA99DRAFT_567282</name>
</gene>
<proteinExistence type="predicted"/>
<name>A0AAD5KRW3_9FUNG</name>
<reference evidence="1" key="1">
    <citation type="journal article" date="2022" name="IScience">
        <title>Evolution of zygomycete secretomes and the origins of terrestrial fungal ecologies.</title>
        <authorList>
            <person name="Chang Y."/>
            <person name="Wang Y."/>
            <person name="Mondo S."/>
            <person name="Ahrendt S."/>
            <person name="Andreopoulos W."/>
            <person name="Barry K."/>
            <person name="Beard J."/>
            <person name="Benny G.L."/>
            <person name="Blankenship S."/>
            <person name="Bonito G."/>
            <person name="Cuomo C."/>
            <person name="Desiro A."/>
            <person name="Gervers K.A."/>
            <person name="Hundley H."/>
            <person name="Kuo A."/>
            <person name="LaButti K."/>
            <person name="Lang B.F."/>
            <person name="Lipzen A."/>
            <person name="O'Donnell K."/>
            <person name="Pangilinan J."/>
            <person name="Reynolds N."/>
            <person name="Sandor L."/>
            <person name="Smith M.E."/>
            <person name="Tsang A."/>
            <person name="Grigoriev I.V."/>
            <person name="Stajich J.E."/>
            <person name="Spatafora J.W."/>
        </authorList>
    </citation>
    <scope>NUCLEOTIDE SEQUENCE</scope>
    <source>
        <strain evidence="1">RSA 2281</strain>
    </source>
</reference>
<evidence type="ECO:0000313" key="2">
    <source>
        <dbReference type="Proteomes" id="UP001209540"/>
    </source>
</evidence>
<reference evidence="1" key="2">
    <citation type="submission" date="2023-02" db="EMBL/GenBank/DDBJ databases">
        <authorList>
            <consortium name="DOE Joint Genome Institute"/>
            <person name="Mondo S.J."/>
            <person name="Chang Y."/>
            <person name="Wang Y."/>
            <person name="Ahrendt S."/>
            <person name="Andreopoulos W."/>
            <person name="Barry K."/>
            <person name="Beard J."/>
            <person name="Benny G.L."/>
            <person name="Blankenship S."/>
            <person name="Bonito G."/>
            <person name="Cuomo C."/>
            <person name="Desiro A."/>
            <person name="Gervers K.A."/>
            <person name="Hundley H."/>
            <person name="Kuo A."/>
            <person name="LaButti K."/>
            <person name="Lang B.F."/>
            <person name="Lipzen A."/>
            <person name="O'Donnell K."/>
            <person name="Pangilinan J."/>
            <person name="Reynolds N."/>
            <person name="Sandor L."/>
            <person name="Smith M.W."/>
            <person name="Tsang A."/>
            <person name="Grigoriev I.V."/>
            <person name="Stajich J.E."/>
            <person name="Spatafora J.W."/>
        </authorList>
    </citation>
    <scope>NUCLEOTIDE SEQUENCE</scope>
    <source>
        <strain evidence="1">RSA 2281</strain>
    </source>
</reference>
<dbReference type="EMBL" id="JAIXMP010000001">
    <property type="protein sequence ID" value="KAI9278584.1"/>
    <property type="molecule type" value="Genomic_DNA"/>
</dbReference>
<keyword evidence="2" id="KW-1185">Reference proteome</keyword>
<dbReference type="AlphaFoldDB" id="A0AAD5KRW3"/>